<reference evidence="2" key="1">
    <citation type="journal article" date="2019" name="Gigascience">
        <title>De novo genome assembly of the endangered Acer yangbiense, a plant species with extremely small populations endemic to Yunnan Province, China.</title>
        <authorList>
            <person name="Yang J."/>
            <person name="Wariss H.M."/>
            <person name="Tao L."/>
            <person name="Zhang R."/>
            <person name="Yun Q."/>
            <person name="Hollingsworth P."/>
            <person name="Dao Z."/>
            <person name="Luo G."/>
            <person name="Guo H."/>
            <person name="Ma Y."/>
            <person name="Sun W."/>
        </authorList>
    </citation>
    <scope>NUCLEOTIDE SEQUENCE [LARGE SCALE GENOMIC DNA]</scope>
    <source>
        <strain evidence="2">cv. Malutang</strain>
    </source>
</reference>
<organism evidence="1 2">
    <name type="scientific">Acer yangbiense</name>
    <dbReference type="NCBI Taxonomy" id="1000413"/>
    <lineage>
        <taxon>Eukaryota</taxon>
        <taxon>Viridiplantae</taxon>
        <taxon>Streptophyta</taxon>
        <taxon>Embryophyta</taxon>
        <taxon>Tracheophyta</taxon>
        <taxon>Spermatophyta</taxon>
        <taxon>Magnoliopsida</taxon>
        <taxon>eudicotyledons</taxon>
        <taxon>Gunneridae</taxon>
        <taxon>Pentapetalae</taxon>
        <taxon>rosids</taxon>
        <taxon>malvids</taxon>
        <taxon>Sapindales</taxon>
        <taxon>Sapindaceae</taxon>
        <taxon>Hippocastanoideae</taxon>
        <taxon>Acereae</taxon>
        <taxon>Acer</taxon>
    </lineage>
</organism>
<accession>A0A5C7HA37</accession>
<dbReference type="Proteomes" id="UP000323000">
    <property type="component" value="Chromosome 9"/>
</dbReference>
<evidence type="ECO:0000313" key="1">
    <source>
        <dbReference type="EMBL" id="TXG53639.1"/>
    </source>
</evidence>
<gene>
    <name evidence="1" type="ORF">EZV62_018895</name>
</gene>
<comment type="caution">
    <text evidence="1">The sequence shown here is derived from an EMBL/GenBank/DDBJ whole genome shotgun (WGS) entry which is preliminary data.</text>
</comment>
<name>A0A5C7HA37_9ROSI</name>
<dbReference type="AlphaFoldDB" id="A0A5C7HA37"/>
<sequence>MDTKRLVIYHGGSWVGNSYEGGLTKWVHVPRGLTYDALVKLVQDVAKVDVASHGDVGFRSCQIKDVFEPPFNPQLLCLEVEEATSFSLSSRYLSNVSKKALNAIV</sequence>
<keyword evidence="2" id="KW-1185">Reference proteome</keyword>
<protein>
    <submittedName>
        <fullName evidence="1">Uncharacterized protein</fullName>
    </submittedName>
</protein>
<dbReference type="EMBL" id="VAHF01000009">
    <property type="protein sequence ID" value="TXG53639.1"/>
    <property type="molecule type" value="Genomic_DNA"/>
</dbReference>
<proteinExistence type="predicted"/>
<evidence type="ECO:0000313" key="2">
    <source>
        <dbReference type="Proteomes" id="UP000323000"/>
    </source>
</evidence>